<dbReference type="InterPro" id="IPR002401">
    <property type="entry name" value="Cyt_P450_E_grp-I"/>
</dbReference>
<dbReference type="GO" id="GO:0020037">
    <property type="term" value="F:heme binding"/>
    <property type="evidence" value="ECO:0007669"/>
    <property type="project" value="InterPro"/>
</dbReference>
<evidence type="ECO:0000313" key="8">
    <source>
        <dbReference type="Proteomes" id="UP000267821"/>
    </source>
</evidence>
<dbReference type="InterPro" id="IPR036396">
    <property type="entry name" value="Cyt_P450_sf"/>
</dbReference>
<evidence type="ECO:0000256" key="4">
    <source>
        <dbReference type="PIRSR" id="PIRSR602401-1"/>
    </source>
</evidence>
<keyword evidence="4 5" id="KW-0349">Heme</keyword>
<reference evidence="7 8" key="1">
    <citation type="journal article" date="2018" name="Nat. Ecol. Evol.">
        <title>Pezizomycetes genomes reveal the molecular basis of ectomycorrhizal truffle lifestyle.</title>
        <authorList>
            <person name="Murat C."/>
            <person name="Payen T."/>
            <person name="Noel B."/>
            <person name="Kuo A."/>
            <person name="Morin E."/>
            <person name="Chen J."/>
            <person name="Kohler A."/>
            <person name="Krizsan K."/>
            <person name="Balestrini R."/>
            <person name="Da Silva C."/>
            <person name="Montanini B."/>
            <person name="Hainaut M."/>
            <person name="Levati E."/>
            <person name="Barry K.W."/>
            <person name="Belfiori B."/>
            <person name="Cichocki N."/>
            <person name="Clum A."/>
            <person name="Dockter R.B."/>
            <person name="Fauchery L."/>
            <person name="Guy J."/>
            <person name="Iotti M."/>
            <person name="Le Tacon F."/>
            <person name="Lindquist E.A."/>
            <person name="Lipzen A."/>
            <person name="Malagnac F."/>
            <person name="Mello A."/>
            <person name="Molinier V."/>
            <person name="Miyauchi S."/>
            <person name="Poulain J."/>
            <person name="Riccioni C."/>
            <person name="Rubini A."/>
            <person name="Sitrit Y."/>
            <person name="Splivallo R."/>
            <person name="Traeger S."/>
            <person name="Wang M."/>
            <person name="Zifcakova L."/>
            <person name="Wipf D."/>
            <person name="Zambonelli A."/>
            <person name="Paolocci F."/>
            <person name="Nowrousian M."/>
            <person name="Ottonello S."/>
            <person name="Baldrian P."/>
            <person name="Spatafora J.W."/>
            <person name="Henrissat B."/>
            <person name="Nagy L.G."/>
            <person name="Aury J.M."/>
            <person name="Wincker P."/>
            <person name="Grigoriev I.V."/>
            <person name="Bonfante P."/>
            <person name="Martin F.M."/>
        </authorList>
    </citation>
    <scope>NUCLEOTIDE SEQUENCE [LARGE SCALE GENOMIC DNA]</scope>
    <source>
        <strain evidence="7 8">ATCC MYA-4762</strain>
    </source>
</reference>
<dbReference type="EMBL" id="ML121538">
    <property type="protein sequence ID" value="RPB25358.1"/>
    <property type="molecule type" value="Genomic_DNA"/>
</dbReference>
<keyword evidence="5" id="KW-0560">Oxidoreductase</keyword>
<evidence type="ECO:0000256" key="1">
    <source>
        <dbReference type="ARBA" id="ARBA00001971"/>
    </source>
</evidence>
<dbReference type="PRINTS" id="PR00463">
    <property type="entry name" value="EP450I"/>
</dbReference>
<keyword evidence="2 4" id="KW-0479">Metal-binding</keyword>
<keyword evidence="6" id="KW-1133">Transmembrane helix</keyword>
<sequence length="525" mass="59116">MLPHRTQVIDINGELIGEFISDARFLIRAHLGLIILGLMYFGLVSHVVKNRYFHPLSKFPGPFWGSITNLYCSLMILTGESQKMEFDFHKKYGPVVRIAPNLLLVSDPRMLPVIYQRKADKTDFYITGTLGKGAESVFNTRAHHDHYRLRKRLAGAYHLKATKGMETLVGERISEWTAKLGRTFADTGHILDLAMWSQYLAYDVITELGFGEAMGFVRQGEDVGGLIKCFHYALPAIGSLARLPILTKMIVGWDWVTAKPTDNHGLGPVMAFRDRCIEQRQAAAGSNSRQDLLQNLFDQRTADGQPAMSVDQIKAETLIVLLAGSDTPASAFRACVLYTLTTPGVYEKLMEEINTAVDQNALSSPVVTFDEAKKLRYFSACLREAMRLSPSAPVLLPRLVPHGGVMLCGQFVPEGAEVAANPWVIHRSKELYGEDAEEYRPERWLESEEKTKEMDKYDFQFGYGDRSCLGKSIALMELYKGLVQFFRLFSPELVNPKRPCVYRNMGVAVHTDFWVRVKNRGIDST</sequence>
<proteinExistence type="inferred from homology"/>
<dbReference type="Gene3D" id="1.10.630.10">
    <property type="entry name" value="Cytochrome P450"/>
    <property type="match status" value="1"/>
</dbReference>
<evidence type="ECO:0000256" key="6">
    <source>
        <dbReference type="SAM" id="Phobius"/>
    </source>
</evidence>
<dbReference type="GO" id="GO:0005506">
    <property type="term" value="F:iron ion binding"/>
    <property type="evidence" value="ECO:0007669"/>
    <property type="project" value="InterPro"/>
</dbReference>
<evidence type="ECO:0000256" key="3">
    <source>
        <dbReference type="ARBA" id="ARBA00023004"/>
    </source>
</evidence>
<dbReference type="InterPro" id="IPR050121">
    <property type="entry name" value="Cytochrome_P450_monoxygenase"/>
</dbReference>
<accession>A0A3N4LUJ8</accession>
<dbReference type="STRING" id="1051890.A0A3N4LUJ8"/>
<organism evidence="7 8">
    <name type="scientific">Terfezia boudieri ATCC MYA-4762</name>
    <dbReference type="NCBI Taxonomy" id="1051890"/>
    <lineage>
        <taxon>Eukaryota</taxon>
        <taxon>Fungi</taxon>
        <taxon>Dikarya</taxon>
        <taxon>Ascomycota</taxon>
        <taxon>Pezizomycotina</taxon>
        <taxon>Pezizomycetes</taxon>
        <taxon>Pezizales</taxon>
        <taxon>Pezizaceae</taxon>
        <taxon>Terfezia</taxon>
    </lineage>
</organism>
<name>A0A3N4LUJ8_9PEZI</name>
<evidence type="ECO:0000256" key="5">
    <source>
        <dbReference type="RuleBase" id="RU000461"/>
    </source>
</evidence>
<feature type="binding site" description="axial binding residue" evidence="4">
    <location>
        <position position="468"/>
    </location>
    <ligand>
        <name>heme</name>
        <dbReference type="ChEBI" id="CHEBI:30413"/>
    </ligand>
    <ligandPart>
        <name>Fe</name>
        <dbReference type="ChEBI" id="CHEBI:18248"/>
    </ligandPart>
</feature>
<dbReference type="Proteomes" id="UP000267821">
    <property type="component" value="Unassembled WGS sequence"/>
</dbReference>
<keyword evidence="8" id="KW-1185">Reference proteome</keyword>
<comment type="similarity">
    <text evidence="5">Belongs to the cytochrome P450 family.</text>
</comment>
<dbReference type="SUPFAM" id="SSF48264">
    <property type="entry name" value="Cytochrome P450"/>
    <property type="match status" value="1"/>
</dbReference>
<dbReference type="OrthoDB" id="3934656at2759"/>
<dbReference type="InterPro" id="IPR017972">
    <property type="entry name" value="Cyt_P450_CS"/>
</dbReference>
<dbReference type="GO" id="GO:0004497">
    <property type="term" value="F:monooxygenase activity"/>
    <property type="evidence" value="ECO:0007669"/>
    <property type="project" value="UniProtKB-KW"/>
</dbReference>
<protein>
    <submittedName>
        <fullName evidence="7">Flavonoid 3',5'-hydroxylase</fullName>
    </submittedName>
</protein>
<gene>
    <name evidence="7" type="ORF">L211DRAFT_783449</name>
</gene>
<dbReference type="PROSITE" id="PS00086">
    <property type="entry name" value="CYTOCHROME_P450"/>
    <property type="match status" value="1"/>
</dbReference>
<dbReference type="InterPro" id="IPR001128">
    <property type="entry name" value="Cyt_P450"/>
</dbReference>
<dbReference type="AlphaFoldDB" id="A0A3N4LUJ8"/>
<comment type="cofactor">
    <cofactor evidence="1 4">
        <name>heme</name>
        <dbReference type="ChEBI" id="CHEBI:30413"/>
    </cofactor>
</comment>
<dbReference type="CDD" id="cd11060">
    <property type="entry name" value="CYP57A1-like"/>
    <property type="match status" value="1"/>
</dbReference>
<evidence type="ECO:0000313" key="7">
    <source>
        <dbReference type="EMBL" id="RPB25358.1"/>
    </source>
</evidence>
<dbReference type="PANTHER" id="PTHR24305">
    <property type="entry name" value="CYTOCHROME P450"/>
    <property type="match status" value="1"/>
</dbReference>
<evidence type="ECO:0000256" key="2">
    <source>
        <dbReference type="ARBA" id="ARBA00022723"/>
    </source>
</evidence>
<dbReference type="InParanoid" id="A0A3N4LUJ8"/>
<feature type="transmembrane region" description="Helical" evidence="6">
    <location>
        <begin position="25"/>
        <end position="43"/>
    </location>
</feature>
<dbReference type="GO" id="GO:0016705">
    <property type="term" value="F:oxidoreductase activity, acting on paired donors, with incorporation or reduction of molecular oxygen"/>
    <property type="evidence" value="ECO:0007669"/>
    <property type="project" value="InterPro"/>
</dbReference>
<keyword evidence="3 4" id="KW-0408">Iron</keyword>
<dbReference type="Pfam" id="PF00067">
    <property type="entry name" value="p450"/>
    <property type="match status" value="1"/>
</dbReference>
<dbReference type="PRINTS" id="PR00385">
    <property type="entry name" value="P450"/>
</dbReference>
<keyword evidence="5" id="KW-0503">Monooxygenase</keyword>
<keyword evidence="6" id="KW-0472">Membrane</keyword>
<dbReference type="PANTHER" id="PTHR24305:SF85">
    <property type="entry name" value="P450, PUTATIVE (EUROFUNG)-RELATED"/>
    <property type="match status" value="1"/>
</dbReference>
<keyword evidence="6" id="KW-0812">Transmembrane</keyword>